<dbReference type="KEGG" id="otm:OSB_25350"/>
<dbReference type="Proteomes" id="UP000067444">
    <property type="component" value="Chromosome"/>
</dbReference>
<dbReference type="CDD" id="cd24008">
    <property type="entry name" value="ASKHA_NBD_GLK"/>
    <property type="match status" value="1"/>
</dbReference>
<dbReference type="AlphaFoldDB" id="A0A0K0Y849"/>
<dbReference type="GO" id="GO:0005524">
    <property type="term" value="F:ATP binding"/>
    <property type="evidence" value="ECO:0007669"/>
    <property type="project" value="InterPro"/>
</dbReference>
<accession>A0A0K0Y849</accession>
<evidence type="ECO:0000313" key="5">
    <source>
        <dbReference type="Proteomes" id="UP000067444"/>
    </source>
</evidence>
<evidence type="ECO:0000256" key="2">
    <source>
        <dbReference type="ARBA" id="ARBA00022777"/>
    </source>
</evidence>
<evidence type="ECO:0000256" key="3">
    <source>
        <dbReference type="RuleBase" id="RU004046"/>
    </source>
</evidence>
<dbReference type="EMBL" id="CP012160">
    <property type="protein sequence ID" value="AKS47066.1"/>
    <property type="molecule type" value="Genomic_DNA"/>
</dbReference>
<dbReference type="OrthoDB" id="9765195at2"/>
<evidence type="ECO:0000256" key="1">
    <source>
        <dbReference type="ARBA" id="ARBA00022679"/>
    </source>
</evidence>
<dbReference type="RefSeq" id="WP_049835305.1">
    <property type="nucleotide sequence ID" value="NZ_CP012160.1"/>
</dbReference>
<dbReference type="PATRIC" id="fig|1458307.3.peg.2562"/>
<keyword evidence="2 4" id="KW-0418">Kinase</keyword>
<dbReference type="InterPro" id="IPR043129">
    <property type="entry name" value="ATPase_NBD"/>
</dbReference>
<keyword evidence="1 4" id="KW-0808">Transferase</keyword>
<gene>
    <name evidence="4" type="primary">glk_2</name>
    <name evidence="4" type="ORF">OSB_25350</name>
</gene>
<proteinExistence type="inferred from homology"/>
<dbReference type="EC" id="2.7.1.2" evidence="4"/>
<dbReference type="Pfam" id="PF02685">
    <property type="entry name" value="Glucokinase"/>
    <property type="match status" value="1"/>
</dbReference>
<dbReference type="InterPro" id="IPR050201">
    <property type="entry name" value="Bacterial_glucokinase"/>
</dbReference>
<dbReference type="Gene3D" id="3.30.420.40">
    <property type="match status" value="1"/>
</dbReference>
<reference evidence="4 5" key="1">
    <citation type="journal article" date="2015" name="Genome Announc.">
        <title>Closed Genome Sequence of Octadecabacter temperatus SB1, the First Mesophilic Species of the Genus Octadecabacter.</title>
        <authorList>
            <person name="Voget S."/>
            <person name="Billerbeck S."/>
            <person name="Simon M."/>
            <person name="Daniel R."/>
        </authorList>
    </citation>
    <scope>NUCLEOTIDE SEQUENCE [LARGE SCALE GENOMIC DNA]</scope>
    <source>
        <strain evidence="4 5">SB1</strain>
    </source>
</reference>
<dbReference type="STRING" id="1458307.OSB_25350"/>
<dbReference type="Gene3D" id="3.40.367.20">
    <property type="match status" value="1"/>
</dbReference>
<sequence length="307" mass="32813">MRLVADIGGTNARLALCKDGAIAPQTVRNFSNDDWPHLYDIVTAYLKEHAPVPLDNMVIAVAGPVHGDQAVLTNRKWTILKTELLQRFGCKQVALVNDLSALGYAVPSMPTTQLRRIFNGPALAPKNGQYLVVGIGTGFNVSPVLSTSSSVHCFAVEAGHISMPKGVSDMLKAIGHSPDLFPTIETLFSGRGFTLFCQQATGDDTLLGTTAIQSYKTSSNPAISNAIDDYAALIGQLLRDLSLAYMPSSGVYLAGSVARAVVSISTVRLIEVFAQPCDILGDRTPGLFTIEDDFAALYGCAAHDRRQ</sequence>
<dbReference type="GO" id="GO:0004340">
    <property type="term" value="F:glucokinase activity"/>
    <property type="evidence" value="ECO:0007669"/>
    <property type="project" value="UniProtKB-EC"/>
</dbReference>
<dbReference type="GO" id="GO:0005536">
    <property type="term" value="F:D-glucose binding"/>
    <property type="evidence" value="ECO:0007669"/>
    <property type="project" value="InterPro"/>
</dbReference>
<organism evidence="4 5">
    <name type="scientific">Octadecabacter temperatus</name>
    <dbReference type="NCBI Taxonomy" id="1458307"/>
    <lineage>
        <taxon>Bacteria</taxon>
        <taxon>Pseudomonadati</taxon>
        <taxon>Pseudomonadota</taxon>
        <taxon>Alphaproteobacteria</taxon>
        <taxon>Rhodobacterales</taxon>
        <taxon>Roseobacteraceae</taxon>
        <taxon>Octadecabacter</taxon>
    </lineage>
</organism>
<dbReference type="SUPFAM" id="SSF53067">
    <property type="entry name" value="Actin-like ATPase domain"/>
    <property type="match status" value="1"/>
</dbReference>
<comment type="similarity">
    <text evidence="3">Belongs to the bacterial glucokinase family.</text>
</comment>
<keyword evidence="5" id="KW-1185">Reference proteome</keyword>
<dbReference type="GO" id="GO:0006096">
    <property type="term" value="P:glycolytic process"/>
    <property type="evidence" value="ECO:0007669"/>
    <property type="project" value="InterPro"/>
</dbReference>
<name>A0A0K0Y849_9RHOB</name>
<dbReference type="GO" id="GO:0005829">
    <property type="term" value="C:cytosol"/>
    <property type="evidence" value="ECO:0007669"/>
    <property type="project" value="TreeGrafter"/>
</dbReference>
<evidence type="ECO:0000313" key="4">
    <source>
        <dbReference type="EMBL" id="AKS47066.1"/>
    </source>
</evidence>
<dbReference type="PANTHER" id="PTHR47690:SF1">
    <property type="entry name" value="GLUCOKINASE"/>
    <property type="match status" value="1"/>
</dbReference>
<dbReference type="PANTHER" id="PTHR47690">
    <property type="entry name" value="GLUCOKINASE"/>
    <property type="match status" value="1"/>
</dbReference>
<protein>
    <submittedName>
        <fullName evidence="4">Glucokinase</fullName>
        <ecNumber evidence="4">2.7.1.2</ecNumber>
    </submittedName>
</protein>
<dbReference type="InterPro" id="IPR003836">
    <property type="entry name" value="Glucokinase"/>
</dbReference>